<evidence type="ECO:0000313" key="3">
    <source>
        <dbReference type="Proteomes" id="UP000184232"/>
    </source>
</evidence>
<dbReference type="Pfam" id="PF00535">
    <property type="entry name" value="Glycos_transf_2"/>
    <property type="match status" value="1"/>
</dbReference>
<dbReference type="InterPro" id="IPR029044">
    <property type="entry name" value="Nucleotide-diphossugar_trans"/>
</dbReference>
<organism evidence="2 3">
    <name type="scientific">Flavobacterium haoranii</name>
    <dbReference type="NCBI Taxonomy" id="683124"/>
    <lineage>
        <taxon>Bacteria</taxon>
        <taxon>Pseudomonadati</taxon>
        <taxon>Bacteroidota</taxon>
        <taxon>Flavobacteriia</taxon>
        <taxon>Flavobacteriales</taxon>
        <taxon>Flavobacteriaceae</taxon>
        <taxon>Flavobacterium</taxon>
    </lineage>
</organism>
<dbReference type="SUPFAM" id="SSF53448">
    <property type="entry name" value="Nucleotide-diphospho-sugar transferases"/>
    <property type="match status" value="1"/>
</dbReference>
<accession>A0A1M6JSC5</accession>
<evidence type="ECO:0000259" key="1">
    <source>
        <dbReference type="Pfam" id="PF00535"/>
    </source>
</evidence>
<dbReference type="Proteomes" id="UP000184232">
    <property type="component" value="Unassembled WGS sequence"/>
</dbReference>
<dbReference type="InterPro" id="IPR001173">
    <property type="entry name" value="Glyco_trans_2-like"/>
</dbReference>
<dbReference type="OrthoDB" id="761861at2"/>
<dbReference type="AlphaFoldDB" id="A0A1M6JSC5"/>
<gene>
    <name evidence="2" type="ORF">SAMN05444337_2078</name>
</gene>
<evidence type="ECO:0000313" key="2">
    <source>
        <dbReference type="EMBL" id="SHJ49588.1"/>
    </source>
</evidence>
<dbReference type="RefSeq" id="WP_072784728.1">
    <property type="nucleotide sequence ID" value="NZ_FQZH01000004.1"/>
</dbReference>
<keyword evidence="2" id="KW-0808">Transferase</keyword>
<proteinExistence type="predicted"/>
<keyword evidence="3" id="KW-1185">Reference proteome</keyword>
<dbReference type="GO" id="GO:0016740">
    <property type="term" value="F:transferase activity"/>
    <property type="evidence" value="ECO:0007669"/>
    <property type="project" value="UniProtKB-KW"/>
</dbReference>
<feature type="domain" description="Glycosyltransferase 2-like" evidence="1">
    <location>
        <begin position="3"/>
        <end position="152"/>
    </location>
</feature>
<name>A0A1M6JSC5_9FLAO</name>
<reference evidence="2 3" key="1">
    <citation type="submission" date="2016-11" db="EMBL/GenBank/DDBJ databases">
        <authorList>
            <person name="Jaros S."/>
            <person name="Januszkiewicz K."/>
            <person name="Wedrychowicz H."/>
        </authorList>
    </citation>
    <scope>NUCLEOTIDE SEQUENCE [LARGE SCALE GENOMIC DNA]</scope>
    <source>
        <strain evidence="2 3">DSM 22807</strain>
    </source>
</reference>
<dbReference type="STRING" id="683124.SAMN05444337_2078"/>
<dbReference type="Gene3D" id="3.90.550.10">
    <property type="entry name" value="Spore Coat Polysaccharide Biosynthesis Protein SpsA, Chain A"/>
    <property type="match status" value="1"/>
</dbReference>
<sequence>MLSILIPTYNYNTLPLVKELKQQLDISNVVYEILVQDDAGSLFLNENSEINNLGNCSFNRNIENLGRSRNRNLLIKKSKYNFLLILDCDVIPKKSDFITKYINEISENLEFVYGGISYNENIKPNNDAVLRWKYGIKREAITLEKRLQEPFRHLLTSNILINKEKLRNPLFNESITMYGYEDLELAIWLKRHNKSVKHIDNYVYHINLETSEKFILKTEEALQNLKQLENNRILPKGSTQISSTYNKSIFLKPIFKKLSYFLLKKIKSNLTSKNPNLLLFDLYKLLYFFKIS</sequence>
<dbReference type="EMBL" id="FQZH01000004">
    <property type="protein sequence ID" value="SHJ49588.1"/>
    <property type="molecule type" value="Genomic_DNA"/>
</dbReference>
<protein>
    <submittedName>
        <fullName evidence="2">Glycosyltransferase, GT2 family</fullName>
    </submittedName>
</protein>